<organism evidence="5 6">
    <name type="scientific">Gemmatimonas aurantiaca</name>
    <dbReference type="NCBI Taxonomy" id="173480"/>
    <lineage>
        <taxon>Bacteria</taxon>
        <taxon>Pseudomonadati</taxon>
        <taxon>Gemmatimonadota</taxon>
        <taxon>Gemmatimonadia</taxon>
        <taxon>Gemmatimonadales</taxon>
        <taxon>Gemmatimonadaceae</taxon>
        <taxon>Gemmatimonas</taxon>
    </lineage>
</organism>
<dbReference type="SMART" id="SM01007">
    <property type="entry name" value="Aldolase_II"/>
    <property type="match status" value="1"/>
</dbReference>
<dbReference type="Pfam" id="PF00596">
    <property type="entry name" value="Aldolase_II"/>
    <property type="match status" value="1"/>
</dbReference>
<feature type="domain" description="Class II aldolase/adducin N-terminal" evidence="4">
    <location>
        <begin position="44"/>
        <end position="238"/>
    </location>
</feature>
<dbReference type="SUPFAM" id="SSF53639">
    <property type="entry name" value="AraD/HMP-PK domain-like"/>
    <property type="match status" value="1"/>
</dbReference>
<dbReference type="GO" id="GO:0005829">
    <property type="term" value="C:cytosol"/>
    <property type="evidence" value="ECO:0007669"/>
    <property type="project" value="TreeGrafter"/>
</dbReference>
<dbReference type="InterPro" id="IPR001303">
    <property type="entry name" value="Aldolase_II/adducin_N"/>
</dbReference>
<evidence type="ECO:0000313" key="6">
    <source>
        <dbReference type="Proteomes" id="UP000264071"/>
    </source>
</evidence>
<dbReference type="Gene3D" id="3.40.225.10">
    <property type="entry name" value="Class II aldolase/adducin N-terminal domain"/>
    <property type="match status" value="1"/>
</dbReference>
<comment type="caution">
    <text evidence="5">The sequence shown here is derived from an EMBL/GenBank/DDBJ whole genome shotgun (WGS) entry which is preliminary data.</text>
</comment>
<keyword evidence="1" id="KW-0479">Metal-binding</keyword>
<dbReference type="GO" id="GO:0046872">
    <property type="term" value="F:metal ion binding"/>
    <property type="evidence" value="ECO:0007669"/>
    <property type="project" value="UniProtKB-KW"/>
</dbReference>
<evidence type="ECO:0000256" key="1">
    <source>
        <dbReference type="ARBA" id="ARBA00022723"/>
    </source>
</evidence>
<gene>
    <name evidence="5" type="ORF">DGD08_08920</name>
</gene>
<dbReference type="InterPro" id="IPR050197">
    <property type="entry name" value="Aldolase_class_II_sugar_metab"/>
</dbReference>
<feature type="region of interest" description="Disordered" evidence="3">
    <location>
        <begin position="99"/>
        <end position="122"/>
    </location>
</feature>
<dbReference type="GO" id="GO:0019323">
    <property type="term" value="P:pentose catabolic process"/>
    <property type="evidence" value="ECO:0007669"/>
    <property type="project" value="TreeGrafter"/>
</dbReference>
<dbReference type="EMBL" id="DPIY01000008">
    <property type="protein sequence ID" value="HCT57318.1"/>
    <property type="molecule type" value="Genomic_DNA"/>
</dbReference>
<accession>A0A3D4V9K3</accession>
<protein>
    <submittedName>
        <fullName evidence="5">Class II aldolase/adducin family protein</fullName>
    </submittedName>
</protein>
<dbReference type="Proteomes" id="UP000264071">
    <property type="component" value="Unassembled WGS sequence"/>
</dbReference>
<dbReference type="PANTHER" id="PTHR22789">
    <property type="entry name" value="FUCULOSE PHOSPHATE ALDOLASE"/>
    <property type="match status" value="1"/>
</dbReference>
<sequence length="275" mass="28694">MNSPARRCSRWWAAAWCIGSREPDDARPVSTVTGLLAEIVEQAEALALACRRLHAGGLLAGAEGNLSVRLSDSTILITASGVDKARIHAGQVVRVHADGAPHHEPESMGRMCDGTDTPRGDSPVRASSELGMHVACYAARPDVRGIVHAHPPVATGFAVAGLSLPADVLPEVPVIVGPVALVPYGRPGTPALAAVLEPFFAAHEVFLLANHGVTAVGRSLTDALLRMESVEQAARIVAVARLLGGEQRLPAGEAAALASLRRSRELPSEPSSRSL</sequence>
<evidence type="ECO:0000256" key="3">
    <source>
        <dbReference type="SAM" id="MobiDB-lite"/>
    </source>
</evidence>
<dbReference type="InterPro" id="IPR036409">
    <property type="entry name" value="Aldolase_II/adducin_N_sf"/>
</dbReference>
<dbReference type="GO" id="GO:0016832">
    <property type="term" value="F:aldehyde-lyase activity"/>
    <property type="evidence" value="ECO:0007669"/>
    <property type="project" value="TreeGrafter"/>
</dbReference>
<reference evidence="5 6" key="1">
    <citation type="journal article" date="2018" name="Nat. Biotechnol.">
        <title>A standardized bacterial taxonomy based on genome phylogeny substantially revises the tree of life.</title>
        <authorList>
            <person name="Parks D.H."/>
            <person name="Chuvochina M."/>
            <person name="Waite D.W."/>
            <person name="Rinke C."/>
            <person name="Skarshewski A."/>
            <person name="Chaumeil P.A."/>
            <person name="Hugenholtz P."/>
        </authorList>
    </citation>
    <scope>NUCLEOTIDE SEQUENCE [LARGE SCALE GENOMIC DNA]</scope>
    <source>
        <strain evidence="5">UBA8844</strain>
    </source>
</reference>
<dbReference type="PANTHER" id="PTHR22789:SF0">
    <property type="entry name" value="3-OXO-TETRONATE 4-PHOSPHATE DECARBOXYLASE-RELATED"/>
    <property type="match status" value="1"/>
</dbReference>
<evidence type="ECO:0000313" key="5">
    <source>
        <dbReference type="EMBL" id="HCT57318.1"/>
    </source>
</evidence>
<name>A0A3D4V9K3_9BACT</name>
<evidence type="ECO:0000259" key="4">
    <source>
        <dbReference type="SMART" id="SM01007"/>
    </source>
</evidence>
<evidence type="ECO:0000256" key="2">
    <source>
        <dbReference type="ARBA" id="ARBA00023239"/>
    </source>
</evidence>
<dbReference type="AlphaFoldDB" id="A0A3D4V9K3"/>
<proteinExistence type="predicted"/>
<keyword evidence="2" id="KW-0456">Lyase</keyword>